<accession>A0A421BCS2</accession>
<evidence type="ECO:0000313" key="2">
    <source>
        <dbReference type="EMBL" id="RLK62126.1"/>
    </source>
</evidence>
<sequence length="126" mass="13768">MTRTPEITELATFLHTTTAPASTRDLADRFGGGKTLWVEYHRGARIVPWHLLERVVTETIPDRHARMLTLARAKHLYNSAEASAARAEVLAPPPNRGLLIALLATAALSLGALAGRRTTRRKPATP</sequence>
<dbReference type="EMBL" id="RCDD01000001">
    <property type="protein sequence ID" value="RLK62126.1"/>
    <property type="molecule type" value="Genomic_DNA"/>
</dbReference>
<organism evidence="2 3">
    <name type="scientific">Actinokineospora cianjurensis</name>
    <dbReference type="NCBI Taxonomy" id="585224"/>
    <lineage>
        <taxon>Bacteria</taxon>
        <taxon>Bacillati</taxon>
        <taxon>Actinomycetota</taxon>
        <taxon>Actinomycetes</taxon>
        <taxon>Pseudonocardiales</taxon>
        <taxon>Pseudonocardiaceae</taxon>
        <taxon>Actinokineospora</taxon>
    </lineage>
</organism>
<keyword evidence="1" id="KW-0812">Transmembrane</keyword>
<gene>
    <name evidence="2" type="ORF">CLV68_2679</name>
</gene>
<keyword evidence="1" id="KW-1133">Transmembrane helix</keyword>
<name>A0A421BCS2_9PSEU</name>
<proteinExistence type="predicted"/>
<feature type="transmembrane region" description="Helical" evidence="1">
    <location>
        <begin position="97"/>
        <end position="115"/>
    </location>
</feature>
<reference evidence="2 3" key="1">
    <citation type="submission" date="2018-10" db="EMBL/GenBank/DDBJ databases">
        <title>Genomic Encyclopedia of Archaeal and Bacterial Type Strains, Phase II (KMG-II): from individual species to whole genera.</title>
        <authorList>
            <person name="Goeker M."/>
        </authorList>
    </citation>
    <scope>NUCLEOTIDE SEQUENCE [LARGE SCALE GENOMIC DNA]</scope>
    <source>
        <strain evidence="2 3">DSM 45657</strain>
    </source>
</reference>
<protein>
    <submittedName>
        <fullName evidence="2">Uncharacterized protein</fullName>
    </submittedName>
</protein>
<comment type="caution">
    <text evidence="2">The sequence shown here is derived from an EMBL/GenBank/DDBJ whole genome shotgun (WGS) entry which is preliminary data.</text>
</comment>
<keyword evidence="3" id="KW-1185">Reference proteome</keyword>
<dbReference type="RefSeq" id="WP_121390644.1">
    <property type="nucleotide sequence ID" value="NZ_RCDD01000001.1"/>
</dbReference>
<dbReference type="AlphaFoldDB" id="A0A421BCS2"/>
<evidence type="ECO:0000313" key="3">
    <source>
        <dbReference type="Proteomes" id="UP000282454"/>
    </source>
</evidence>
<dbReference type="OrthoDB" id="3679112at2"/>
<keyword evidence="1" id="KW-0472">Membrane</keyword>
<dbReference type="Proteomes" id="UP000282454">
    <property type="component" value="Unassembled WGS sequence"/>
</dbReference>
<evidence type="ECO:0000256" key="1">
    <source>
        <dbReference type="SAM" id="Phobius"/>
    </source>
</evidence>